<dbReference type="Gene3D" id="3.30.1370.110">
    <property type="match status" value="1"/>
</dbReference>
<proteinExistence type="predicted"/>
<dbReference type="InterPro" id="IPR003892">
    <property type="entry name" value="CUE"/>
</dbReference>
<name>A0A9N9BGZ0_9GLOM</name>
<dbReference type="AlphaFoldDB" id="A0A9N9BGZ0"/>
<gene>
    <name evidence="3" type="ORF">DEBURN_LOCUS7948</name>
</gene>
<dbReference type="PROSITE" id="PS51140">
    <property type="entry name" value="CUE"/>
    <property type="match status" value="1"/>
</dbReference>
<dbReference type="InterPro" id="IPR002625">
    <property type="entry name" value="Smr_dom"/>
</dbReference>
<dbReference type="GO" id="GO:0005634">
    <property type="term" value="C:nucleus"/>
    <property type="evidence" value="ECO:0007669"/>
    <property type="project" value="TreeGrafter"/>
</dbReference>
<reference evidence="3" key="1">
    <citation type="submission" date="2021-06" db="EMBL/GenBank/DDBJ databases">
        <authorList>
            <person name="Kallberg Y."/>
            <person name="Tangrot J."/>
            <person name="Rosling A."/>
        </authorList>
    </citation>
    <scope>NUCLEOTIDE SEQUENCE</scope>
    <source>
        <strain evidence="3">AZ414A</strain>
    </source>
</reference>
<organism evidence="3 4">
    <name type="scientific">Diversispora eburnea</name>
    <dbReference type="NCBI Taxonomy" id="1213867"/>
    <lineage>
        <taxon>Eukaryota</taxon>
        <taxon>Fungi</taxon>
        <taxon>Fungi incertae sedis</taxon>
        <taxon>Mucoromycota</taxon>
        <taxon>Glomeromycotina</taxon>
        <taxon>Glomeromycetes</taxon>
        <taxon>Diversisporales</taxon>
        <taxon>Diversisporaceae</taxon>
        <taxon>Diversispora</taxon>
    </lineage>
</organism>
<accession>A0A9N9BGZ0</accession>
<evidence type="ECO:0000259" key="2">
    <source>
        <dbReference type="PROSITE" id="PS51140"/>
    </source>
</evidence>
<dbReference type="InterPro" id="IPR052772">
    <property type="entry name" value="Endo/PolyKinase_Domain-Protein"/>
</dbReference>
<dbReference type="SMART" id="SM00463">
    <property type="entry name" value="SMR"/>
    <property type="match status" value="1"/>
</dbReference>
<keyword evidence="4" id="KW-1185">Reference proteome</keyword>
<feature type="domain" description="CUE" evidence="2">
    <location>
        <begin position="140"/>
        <end position="183"/>
    </location>
</feature>
<evidence type="ECO:0000313" key="4">
    <source>
        <dbReference type="Proteomes" id="UP000789706"/>
    </source>
</evidence>
<comment type="caution">
    <text evidence="3">The sequence shown here is derived from an EMBL/GenBank/DDBJ whole genome shotgun (WGS) entry which is preliminary data.</text>
</comment>
<dbReference type="PANTHER" id="PTHR46535">
    <property type="entry name" value="NEDD4-BINDING PROTEIN 2"/>
    <property type="match status" value="1"/>
</dbReference>
<dbReference type="InterPro" id="IPR036063">
    <property type="entry name" value="Smr_dom_sf"/>
</dbReference>
<evidence type="ECO:0000313" key="3">
    <source>
        <dbReference type="EMBL" id="CAG8568331.1"/>
    </source>
</evidence>
<feature type="domain" description="Smr" evidence="1">
    <location>
        <begin position="434"/>
        <end position="516"/>
    </location>
</feature>
<dbReference type="Pfam" id="PF01713">
    <property type="entry name" value="Smr"/>
    <property type="match status" value="1"/>
</dbReference>
<dbReference type="Proteomes" id="UP000789706">
    <property type="component" value="Unassembled WGS sequence"/>
</dbReference>
<protein>
    <submittedName>
        <fullName evidence="3">1967_t:CDS:1</fullName>
    </submittedName>
</protein>
<dbReference type="PANTHER" id="PTHR46535:SF1">
    <property type="entry name" value="NEDD4-BINDING PROTEIN 2"/>
    <property type="match status" value="1"/>
</dbReference>
<dbReference type="GO" id="GO:0043130">
    <property type="term" value="F:ubiquitin binding"/>
    <property type="evidence" value="ECO:0007669"/>
    <property type="project" value="InterPro"/>
</dbReference>
<sequence>MNSLNSFQKKATLESLFCPPLDSALIAVISNDYDDINECYEVLDSLAKEANPVLDSERVCESEIFSENANNNYKSGSSCSSEPSSDKGDGSITSLEFLMDGLSFSEGYDSESICLTNDEILLDEEIEQYNYNLFEDQHSTIETPTEFLKSCFPMLSETKIKSLFQENNNDTEIVLNVILNEVEREKELTQPYAPSPSSSSYLTLKSDENDHNSLITESRTKHHLSHNNSSSPEVNYEYDDASLVAANGSLENAINLLLDPEEFNMARPNQSNKSSQIQQRTILPKKMELNIKAETDKTDEFQVVTRPKKNQKKISSNFASITSIPTITKNSPATTRFYNLEDVSSEDDEEYEEYDPQYCRQMAQDYKIRRNEAFKNAFNAFKKSKSSRNGDGGISFHYSTEGQKFDAEMKKWNLRAARSMVQRKCKSGGNDYILDLHGLTVKEAETVTKEKLNKWYKKSMTKYNNKPVKPLKIITGLGKHSPNGIAILPPAINRLLDKENWNFSKHKGYVLVKDLKK</sequence>
<dbReference type="OrthoDB" id="3231855at2759"/>
<dbReference type="GO" id="GO:0004519">
    <property type="term" value="F:endonuclease activity"/>
    <property type="evidence" value="ECO:0007669"/>
    <property type="project" value="TreeGrafter"/>
</dbReference>
<evidence type="ECO:0000259" key="1">
    <source>
        <dbReference type="PROSITE" id="PS50828"/>
    </source>
</evidence>
<dbReference type="EMBL" id="CAJVPK010001060">
    <property type="protein sequence ID" value="CAG8568331.1"/>
    <property type="molecule type" value="Genomic_DNA"/>
</dbReference>
<dbReference type="PROSITE" id="PS50828">
    <property type="entry name" value="SMR"/>
    <property type="match status" value="1"/>
</dbReference>
<dbReference type="SUPFAM" id="SSF160443">
    <property type="entry name" value="SMR domain-like"/>
    <property type="match status" value="1"/>
</dbReference>